<comment type="caution">
    <text evidence="1">The sequence shown here is derived from an EMBL/GenBank/DDBJ whole genome shotgun (WGS) entry which is preliminary data.</text>
</comment>
<sequence length="179" mass="19242">MGTGRIVAIRRLVVPFQRGGVTVRIRCLCTDIDEEFAIFRRAGRLGGQDNGWRGIGHGEGLFRPRRIRPGNVFGTNFYGVSTRRIIAVGRSIRILQGHRIPIGVCGTGGDVHKKLAGLGGTGGYGFYHRDIRRGVGDRDAFRMGGDTRFAVGDRGGQGKCAGVMDSDFAAVIAEGALIL</sequence>
<evidence type="ECO:0000313" key="1">
    <source>
        <dbReference type="EMBL" id="MPM09272.1"/>
    </source>
</evidence>
<proteinExistence type="predicted"/>
<organism evidence="1">
    <name type="scientific">bioreactor metagenome</name>
    <dbReference type="NCBI Taxonomy" id="1076179"/>
    <lineage>
        <taxon>unclassified sequences</taxon>
        <taxon>metagenomes</taxon>
        <taxon>ecological metagenomes</taxon>
    </lineage>
</organism>
<accession>A0A644WZJ1</accession>
<reference evidence="1" key="1">
    <citation type="submission" date="2019-08" db="EMBL/GenBank/DDBJ databases">
        <authorList>
            <person name="Kucharzyk K."/>
            <person name="Murdoch R.W."/>
            <person name="Higgins S."/>
            <person name="Loffler F."/>
        </authorList>
    </citation>
    <scope>NUCLEOTIDE SEQUENCE</scope>
</reference>
<name>A0A644WZJ1_9ZZZZ</name>
<gene>
    <name evidence="1" type="ORF">SDC9_55588</name>
</gene>
<protein>
    <submittedName>
        <fullName evidence="1">Uncharacterized protein</fullName>
    </submittedName>
</protein>
<dbReference type="AlphaFoldDB" id="A0A644WZJ1"/>
<dbReference type="EMBL" id="VSSQ01001551">
    <property type="protein sequence ID" value="MPM09272.1"/>
    <property type="molecule type" value="Genomic_DNA"/>
</dbReference>